<dbReference type="SMART" id="SM00388">
    <property type="entry name" value="HisKA"/>
    <property type="match status" value="1"/>
</dbReference>
<dbReference type="Gene3D" id="1.10.287.130">
    <property type="match status" value="1"/>
</dbReference>
<dbReference type="InterPro" id="IPR050398">
    <property type="entry name" value="HssS/ArlS-like"/>
</dbReference>
<gene>
    <name evidence="12" type="ORF">IE37_02179</name>
</gene>
<keyword evidence="9" id="KW-0902">Two-component regulatory system</keyword>
<dbReference type="RefSeq" id="WP_109726933.1">
    <property type="nucleotide sequence ID" value="NZ_QGDI01000008.1"/>
</dbReference>
<dbReference type="PANTHER" id="PTHR45528:SF8">
    <property type="entry name" value="HISTIDINE KINASE"/>
    <property type="match status" value="1"/>
</dbReference>
<feature type="domain" description="Histidine kinase" evidence="11">
    <location>
        <begin position="88"/>
        <end position="290"/>
    </location>
</feature>
<evidence type="ECO:0000313" key="12">
    <source>
        <dbReference type="EMBL" id="PWJ11914.1"/>
    </source>
</evidence>
<dbReference type="OrthoDB" id="335833at2"/>
<dbReference type="SUPFAM" id="SSF47384">
    <property type="entry name" value="Homodimeric domain of signal transducing histidine kinase"/>
    <property type="match status" value="1"/>
</dbReference>
<sequence>MIYCLLCAAVVIILLCVKIYLLKKSAREISAQFADRLKNDTNNLIYVSCSDKDIRRLAESLSTQLSAMRAEELSYIQGNRELKSAVTNISHDLRTPLTAICGYLDMIQKTDDPEKQARYLSIMKERADMMKHLTEELFRYSVIVSDETELKTETVFVNQLLAESISSFYPTLSEKGIAPKISITEERVERKLDSDALSRVFSNLLNNAAKYSDGDLEIALTESGEITFSNTAKELSAVEVEQLFDRFYTVEAARHSTGLGLSIARSLIQRMGGSITAEYSDERLTIRIIL</sequence>
<dbReference type="Pfam" id="PF00512">
    <property type="entry name" value="HisKA"/>
    <property type="match status" value="1"/>
</dbReference>
<dbReference type="Proteomes" id="UP000245720">
    <property type="component" value="Unassembled WGS sequence"/>
</dbReference>
<evidence type="ECO:0000256" key="8">
    <source>
        <dbReference type="ARBA" id="ARBA00022989"/>
    </source>
</evidence>
<dbReference type="AlphaFoldDB" id="A0A315XXQ3"/>
<evidence type="ECO:0000256" key="10">
    <source>
        <dbReference type="ARBA" id="ARBA00023136"/>
    </source>
</evidence>
<accession>A0A315XXQ3</accession>
<keyword evidence="8" id="KW-1133">Transmembrane helix</keyword>
<dbReference type="PANTHER" id="PTHR45528">
    <property type="entry name" value="SENSOR HISTIDINE KINASE CPXA"/>
    <property type="match status" value="1"/>
</dbReference>
<dbReference type="InterPro" id="IPR003594">
    <property type="entry name" value="HATPase_dom"/>
</dbReference>
<dbReference type="SUPFAM" id="SSF55874">
    <property type="entry name" value="ATPase domain of HSP90 chaperone/DNA topoisomerase II/histidine kinase"/>
    <property type="match status" value="1"/>
</dbReference>
<dbReference type="SMART" id="SM00387">
    <property type="entry name" value="HATPase_c"/>
    <property type="match status" value="1"/>
</dbReference>
<dbReference type="InterPro" id="IPR003661">
    <property type="entry name" value="HisK_dim/P_dom"/>
</dbReference>
<keyword evidence="4" id="KW-0597">Phosphoprotein</keyword>
<evidence type="ECO:0000259" key="11">
    <source>
        <dbReference type="PROSITE" id="PS50109"/>
    </source>
</evidence>
<comment type="catalytic activity">
    <reaction evidence="1">
        <text>ATP + protein L-histidine = ADP + protein N-phospho-L-histidine.</text>
        <dbReference type="EC" id="2.7.13.3"/>
    </reaction>
</comment>
<evidence type="ECO:0000256" key="3">
    <source>
        <dbReference type="ARBA" id="ARBA00012438"/>
    </source>
</evidence>
<evidence type="ECO:0000256" key="6">
    <source>
        <dbReference type="ARBA" id="ARBA00022692"/>
    </source>
</evidence>
<dbReference type="Pfam" id="PF02518">
    <property type="entry name" value="HATPase_c"/>
    <property type="match status" value="1"/>
</dbReference>
<keyword evidence="6" id="KW-0812">Transmembrane</keyword>
<dbReference type="GO" id="GO:0000155">
    <property type="term" value="F:phosphorelay sensor kinase activity"/>
    <property type="evidence" value="ECO:0007669"/>
    <property type="project" value="InterPro"/>
</dbReference>
<evidence type="ECO:0000256" key="9">
    <source>
        <dbReference type="ARBA" id="ARBA00023012"/>
    </source>
</evidence>
<evidence type="ECO:0000256" key="2">
    <source>
        <dbReference type="ARBA" id="ARBA00004141"/>
    </source>
</evidence>
<dbReference type="CDD" id="cd00082">
    <property type="entry name" value="HisKA"/>
    <property type="match status" value="1"/>
</dbReference>
<comment type="subcellular location">
    <subcellularLocation>
        <location evidence="2">Membrane</location>
        <topology evidence="2">Multi-pass membrane protein</topology>
    </subcellularLocation>
</comment>
<evidence type="ECO:0000256" key="1">
    <source>
        <dbReference type="ARBA" id="ARBA00000085"/>
    </source>
</evidence>
<comment type="caution">
    <text evidence="12">The sequence shown here is derived from an EMBL/GenBank/DDBJ whole genome shotgun (WGS) entry which is preliminary data.</text>
</comment>
<dbReference type="PROSITE" id="PS50109">
    <property type="entry name" value="HIS_KIN"/>
    <property type="match status" value="1"/>
</dbReference>
<protein>
    <recommendedName>
        <fullName evidence="3">histidine kinase</fullName>
        <ecNumber evidence="3">2.7.13.3</ecNumber>
    </recommendedName>
</protein>
<reference evidence="12 13" key="1">
    <citation type="submission" date="2018-05" db="EMBL/GenBank/DDBJ databases">
        <title>The Hungate 1000. A catalogue of reference genomes from the rumen microbiome.</title>
        <authorList>
            <person name="Kelly W."/>
        </authorList>
    </citation>
    <scope>NUCLEOTIDE SEQUENCE [LARGE SCALE GENOMIC DNA]</scope>
    <source>
        <strain evidence="12 13">SAb67</strain>
    </source>
</reference>
<dbReference type="InterPro" id="IPR004358">
    <property type="entry name" value="Sig_transdc_His_kin-like_C"/>
</dbReference>
<keyword evidence="5" id="KW-0808">Transferase</keyword>
<evidence type="ECO:0000256" key="7">
    <source>
        <dbReference type="ARBA" id="ARBA00022777"/>
    </source>
</evidence>
<dbReference type="EMBL" id="QGDI01000008">
    <property type="protein sequence ID" value="PWJ11914.1"/>
    <property type="molecule type" value="Genomic_DNA"/>
</dbReference>
<name>A0A315XXQ3_RUMFL</name>
<dbReference type="InterPro" id="IPR005467">
    <property type="entry name" value="His_kinase_dom"/>
</dbReference>
<dbReference type="InterPro" id="IPR036890">
    <property type="entry name" value="HATPase_C_sf"/>
</dbReference>
<dbReference type="PRINTS" id="PR00344">
    <property type="entry name" value="BCTRLSENSOR"/>
</dbReference>
<dbReference type="EC" id="2.7.13.3" evidence="3"/>
<keyword evidence="7" id="KW-0418">Kinase</keyword>
<dbReference type="Gene3D" id="3.30.565.10">
    <property type="entry name" value="Histidine kinase-like ATPase, C-terminal domain"/>
    <property type="match status" value="1"/>
</dbReference>
<evidence type="ECO:0000313" key="13">
    <source>
        <dbReference type="Proteomes" id="UP000245720"/>
    </source>
</evidence>
<keyword evidence="10" id="KW-0472">Membrane</keyword>
<dbReference type="InterPro" id="IPR036097">
    <property type="entry name" value="HisK_dim/P_sf"/>
</dbReference>
<organism evidence="12 13">
    <name type="scientific">Ruminococcus flavefaciens</name>
    <dbReference type="NCBI Taxonomy" id="1265"/>
    <lineage>
        <taxon>Bacteria</taxon>
        <taxon>Bacillati</taxon>
        <taxon>Bacillota</taxon>
        <taxon>Clostridia</taxon>
        <taxon>Eubacteriales</taxon>
        <taxon>Oscillospiraceae</taxon>
        <taxon>Ruminococcus</taxon>
    </lineage>
</organism>
<dbReference type="GO" id="GO:0005886">
    <property type="term" value="C:plasma membrane"/>
    <property type="evidence" value="ECO:0007669"/>
    <property type="project" value="TreeGrafter"/>
</dbReference>
<proteinExistence type="predicted"/>
<evidence type="ECO:0000256" key="4">
    <source>
        <dbReference type="ARBA" id="ARBA00022553"/>
    </source>
</evidence>
<evidence type="ECO:0000256" key="5">
    <source>
        <dbReference type="ARBA" id="ARBA00022679"/>
    </source>
</evidence>